<organism evidence="12 13">
    <name type="scientific">Pristionchus pacificus</name>
    <name type="common">Parasitic nematode worm</name>
    <dbReference type="NCBI Taxonomy" id="54126"/>
    <lineage>
        <taxon>Eukaryota</taxon>
        <taxon>Metazoa</taxon>
        <taxon>Ecdysozoa</taxon>
        <taxon>Nematoda</taxon>
        <taxon>Chromadorea</taxon>
        <taxon>Rhabditida</taxon>
        <taxon>Rhabditina</taxon>
        <taxon>Diplogasteromorpha</taxon>
        <taxon>Diplogasteroidea</taxon>
        <taxon>Neodiplogasteridae</taxon>
        <taxon>Pristionchus</taxon>
    </lineage>
</organism>
<dbReference type="InterPro" id="IPR000536">
    <property type="entry name" value="Nucl_hrmn_rcpt_lig-bd"/>
</dbReference>
<proteinExistence type="inferred from homology"/>
<evidence type="ECO:0000313" key="12">
    <source>
        <dbReference type="EnsemblMetazoa" id="PPA38956.1"/>
    </source>
</evidence>
<keyword evidence="3 11" id="KW-0479">Metal-binding</keyword>
<keyword evidence="8 11" id="KW-0804">Transcription</keyword>
<evidence type="ECO:0000256" key="9">
    <source>
        <dbReference type="ARBA" id="ARBA00023170"/>
    </source>
</evidence>
<dbReference type="GO" id="GO:0030154">
    <property type="term" value="P:cell differentiation"/>
    <property type="evidence" value="ECO:0000318"/>
    <property type="project" value="GO_Central"/>
</dbReference>
<protein>
    <submittedName>
        <fullName evidence="12">Nuclear receptor</fullName>
    </submittedName>
</protein>
<reference evidence="12" key="2">
    <citation type="submission" date="2022-06" db="UniProtKB">
        <authorList>
            <consortium name="EnsemblMetazoa"/>
        </authorList>
    </citation>
    <scope>IDENTIFICATION</scope>
    <source>
        <strain evidence="12">PS312</strain>
    </source>
</reference>
<reference evidence="13" key="1">
    <citation type="journal article" date="2008" name="Nat. Genet.">
        <title>The Pristionchus pacificus genome provides a unique perspective on nematode lifestyle and parasitism.</title>
        <authorList>
            <person name="Dieterich C."/>
            <person name="Clifton S.W."/>
            <person name="Schuster L.N."/>
            <person name="Chinwalla A."/>
            <person name="Delehaunty K."/>
            <person name="Dinkelacker I."/>
            <person name="Fulton L."/>
            <person name="Fulton R."/>
            <person name="Godfrey J."/>
            <person name="Minx P."/>
            <person name="Mitreva M."/>
            <person name="Roeseler W."/>
            <person name="Tian H."/>
            <person name="Witte H."/>
            <person name="Yang S.P."/>
            <person name="Wilson R.K."/>
            <person name="Sommer R.J."/>
        </authorList>
    </citation>
    <scope>NUCLEOTIDE SEQUENCE [LARGE SCALE GENOMIC DNA]</scope>
    <source>
        <strain evidence="13">PS312</strain>
    </source>
</reference>
<evidence type="ECO:0000256" key="6">
    <source>
        <dbReference type="ARBA" id="ARBA00023015"/>
    </source>
</evidence>
<evidence type="ECO:0000256" key="4">
    <source>
        <dbReference type="ARBA" id="ARBA00022771"/>
    </source>
</evidence>
<evidence type="ECO:0000256" key="2">
    <source>
        <dbReference type="ARBA" id="ARBA00005993"/>
    </source>
</evidence>
<name>A0A2A6BCE6_PRIPA</name>
<dbReference type="SMART" id="SM00430">
    <property type="entry name" value="HOLI"/>
    <property type="match status" value="1"/>
</dbReference>
<dbReference type="FunFam" id="1.10.565.10:FF:000096">
    <property type="entry name" value="Uncharacterized protein"/>
    <property type="match status" value="1"/>
</dbReference>
<dbReference type="PROSITE" id="PS51030">
    <property type="entry name" value="NUCLEAR_REC_DBD_2"/>
    <property type="match status" value="1"/>
</dbReference>
<evidence type="ECO:0000313" key="13">
    <source>
        <dbReference type="Proteomes" id="UP000005239"/>
    </source>
</evidence>
<dbReference type="Gene3D" id="3.30.50.10">
    <property type="entry name" value="Erythroid Transcription Factor GATA-1, subunit A"/>
    <property type="match status" value="1"/>
</dbReference>
<dbReference type="GO" id="GO:0005634">
    <property type="term" value="C:nucleus"/>
    <property type="evidence" value="ECO:0007669"/>
    <property type="project" value="UniProtKB-SubCell"/>
</dbReference>
<dbReference type="PROSITE" id="PS51843">
    <property type="entry name" value="NR_LBD"/>
    <property type="match status" value="1"/>
</dbReference>
<evidence type="ECO:0000256" key="3">
    <source>
        <dbReference type="ARBA" id="ARBA00022723"/>
    </source>
</evidence>
<dbReference type="InterPro" id="IPR013088">
    <property type="entry name" value="Znf_NHR/GATA"/>
</dbReference>
<dbReference type="GO" id="GO:0000978">
    <property type="term" value="F:RNA polymerase II cis-regulatory region sequence-specific DNA binding"/>
    <property type="evidence" value="ECO:0000318"/>
    <property type="project" value="GO_Central"/>
</dbReference>
<evidence type="ECO:0000256" key="8">
    <source>
        <dbReference type="ARBA" id="ARBA00023163"/>
    </source>
</evidence>
<dbReference type="AlphaFoldDB" id="A0A2A6BCE6"/>
<dbReference type="OrthoDB" id="5850793at2759"/>
<keyword evidence="13" id="KW-1185">Reference proteome</keyword>
<dbReference type="InterPro" id="IPR050274">
    <property type="entry name" value="Nuclear_hormone_rcpt_NR2"/>
</dbReference>
<dbReference type="InterPro" id="IPR001628">
    <property type="entry name" value="Znf_hrmn_rcpt"/>
</dbReference>
<dbReference type="Pfam" id="PF00105">
    <property type="entry name" value="zf-C4"/>
    <property type="match status" value="1"/>
</dbReference>
<dbReference type="InterPro" id="IPR035500">
    <property type="entry name" value="NHR-like_dom_sf"/>
</dbReference>
<keyword evidence="9 11" id="KW-0675">Receptor</keyword>
<accession>A0A2A6BCE6</accession>
<dbReference type="SMART" id="SM00399">
    <property type="entry name" value="ZnF_C4"/>
    <property type="match status" value="1"/>
</dbReference>
<dbReference type="EnsemblMetazoa" id="PPA38956.1">
    <property type="protein sequence ID" value="PPA38956.1"/>
    <property type="gene ID" value="WBGene00277325"/>
</dbReference>
<evidence type="ECO:0000256" key="7">
    <source>
        <dbReference type="ARBA" id="ARBA00023125"/>
    </source>
</evidence>
<evidence type="ECO:0000256" key="10">
    <source>
        <dbReference type="ARBA" id="ARBA00023242"/>
    </source>
</evidence>
<keyword evidence="7 11" id="KW-0238">DNA-binding</keyword>
<dbReference type="CDD" id="cd06960">
    <property type="entry name" value="NR_DBD_HNF4A"/>
    <property type="match status" value="1"/>
</dbReference>
<dbReference type="SUPFAM" id="SSF48508">
    <property type="entry name" value="Nuclear receptor ligand-binding domain"/>
    <property type="match status" value="1"/>
</dbReference>
<dbReference type="GO" id="GO:0008270">
    <property type="term" value="F:zinc ion binding"/>
    <property type="evidence" value="ECO:0007669"/>
    <property type="project" value="UniProtKB-KW"/>
</dbReference>
<sequence>MPLRKGPKREHQPRPSDCIVCGDPAIGHNYDAPSCASCKAFFRRVVIRNRMFTGCMRGGLCEGNESMPPCRACRYDKCIKGGMNPLLVAGAEIDIKPEISRISTTEENKPSTSHSWSLCTKCSTSTQKATVECQTDTNCEHIQSETAENSSHELPRLDAETIPCDPGTSSESNALKQMLVAQNPDRIENKLEKMMRILMAIEDAHQKLRISKYTPKLVPGLSLDDFAHGRSKLGVKFKPFQPMHSRAYELTSMPIVPYEVIIGQRIAMDLTDFDYKSKKLWMFQDVTYSIEFIKALSIYHAIDDCSKKVLLASALTCSNFTSAYYSYSHNSDRTFFPDGSVMTWNNELQNLSPDSTRFHTGIIAAMKEADLDTREYTLLKLIIVCNPLLHGLHPHDITLLQHEKEKLTKTLLSYVLARRGIQEGPSIFAKILSIGDVVTRLTSWQKSQCILIIAMNLYKNYTPFDETVFHSQTLHYISSMIYLSAPSFASLLTSRLVLVSASREE</sequence>
<comment type="subcellular location">
    <subcellularLocation>
        <location evidence="1 11">Nucleus</location>
    </subcellularLocation>
</comment>
<dbReference type="Pfam" id="PF00104">
    <property type="entry name" value="Hormone_recep"/>
    <property type="match status" value="1"/>
</dbReference>
<keyword evidence="5 11" id="KW-0862">Zinc</keyword>
<keyword evidence="4 11" id="KW-0863">Zinc-finger</keyword>
<dbReference type="InterPro" id="IPR049636">
    <property type="entry name" value="HNF4-like_DBD"/>
</dbReference>
<keyword evidence="10 11" id="KW-0539">Nucleus</keyword>
<dbReference type="Proteomes" id="UP000005239">
    <property type="component" value="Unassembled WGS sequence"/>
</dbReference>
<dbReference type="PANTHER" id="PTHR24083">
    <property type="entry name" value="NUCLEAR HORMONE RECEPTOR"/>
    <property type="match status" value="1"/>
</dbReference>
<keyword evidence="6 11" id="KW-0805">Transcription regulation</keyword>
<comment type="similarity">
    <text evidence="2 11">Belongs to the nuclear hormone receptor family.</text>
</comment>
<gene>
    <name evidence="12" type="primary">WBGene00277325</name>
</gene>
<evidence type="ECO:0000256" key="11">
    <source>
        <dbReference type="RuleBase" id="RU004334"/>
    </source>
</evidence>
<dbReference type="GO" id="GO:0004879">
    <property type="term" value="F:nuclear receptor activity"/>
    <property type="evidence" value="ECO:0000318"/>
    <property type="project" value="GO_Central"/>
</dbReference>
<dbReference type="PROSITE" id="PS00031">
    <property type="entry name" value="NUCLEAR_REC_DBD_1"/>
    <property type="match status" value="1"/>
</dbReference>
<dbReference type="Gene3D" id="1.10.565.10">
    <property type="entry name" value="Retinoid X Receptor"/>
    <property type="match status" value="1"/>
</dbReference>
<dbReference type="PRINTS" id="PR00047">
    <property type="entry name" value="STROIDFINGER"/>
</dbReference>
<accession>A0A8R1URL4</accession>
<evidence type="ECO:0000256" key="1">
    <source>
        <dbReference type="ARBA" id="ARBA00004123"/>
    </source>
</evidence>
<dbReference type="GO" id="GO:0006357">
    <property type="term" value="P:regulation of transcription by RNA polymerase II"/>
    <property type="evidence" value="ECO:0000318"/>
    <property type="project" value="GO_Central"/>
</dbReference>
<dbReference type="SUPFAM" id="SSF57716">
    <property type="entry name" value="Glucocorticoid receptor-like (DNA-binding domain)"/>
    <property type="match status" value="1"/>
</dbReference>
<evidence type="ECO:0000256" key="5">
    <source>
        <dbReference type="ARBA" id="ARBA00022833"/>
    </source>
</evidence>